<protein>
    <submittedName>
        <fullName evidence="2">Hemerythrin domain-containing protein</fullName>
    </submittedName>
</protein>
<dbReference type="RefSeq" id="WP_324692726.1">
    <property type="nucleotide sequence ID" value="NZ_JAYMYJ010000011.1"/>
</dbReference>
<evidence type="ECO:0000313" key="2">
    <source>
        <dbReference type="EMBL" id="MEB4589535.1"/>
    </source>
</evidence>
<reference evidence="3" key="1">
    <citation type="submission" date="2023-07" db="EMBL/GenBank/DDBJ databases">
        <title>The carbon used by Thiothrix.</title>
        <authorList>
            <person name="Chen L."/>
        </authorList>
    </citation>
    <scope>NUCLEOTIDE SEQUENCE [LARGE SCALE GENOMIC DNA]</scope>
</reference>
<dbReference type="InterPro" id="IPR012312">
    <property type="entry name" value="Hemerythrin-like"/>
</dbReference>
<gene>
    <name evidence="2" type="ORF">VSS37_00950</name>
</gene>
<evidence type="ECO:0000313" key="3">
    <source>
        <dbReference type="Proteomes" id="UP001308005"/>
    </source>
</evidence>
<evidence type="ECO:0000259" key="1">
    <source>
        <dbReference type="Pfam" id="PF01814"/>
    </source>
</evidence>
<dbReference type="EMBL" id="JAYMYJ010000011">
    <property type="protein sequence ID" value="MEB4589535.1"/>
    <property type="molecule type" value="Genomic_DNA"/>
</dbReference>
<organism evidence="2 3">
    <name type="scientific">Candidatus Thiothrix phosphatis</name>
    <dbReference type="NCBI Taxonomy" id="3112415"/>
    <lineage>
        <taxon>Bacteria</taxon>
        <taxon>Pseudomonadati</taxon>
        <taxon>Pseudomonadota</taxon>
        <taxon>Gammaproteobacteria</taxon>
        <taxon>Thiotrichales</taxon>
        <taxon>Thiotrichaceae</taxon>
        <taxon>Thiothrix</taxon>
    </lineage>
</organism>
<sequence length="317" mass="36116">MTERNMQNLAQEHLECLQLADRLERIVQRGKSSELAEAVQWVREYNARELEPHLQHEEQTILAPLVQEHREHLPLYLQLGKEHGLLRTLAESITESSAQQDLAEFARVLRSHTLLEEQQLIPLMEALFTPEQWEAALTFTPLGHAPEAPLQPVATTSSTHPDAWLEPVGAHFQTASASNGHIVLFPRYQPELVERLAQHLGLEFFDYRAEVMSGLREKAGSLALEQLEQTLHERSRQHGLVCHNAEALLCVKPEAERREWLKRFAETDWPHPVVIPLTVFQADAPADSTQICDLELVRLPRHKTGAVSLNERLPYSV</sequence>
<keyword evidence="3" id="KW-1185">Reference proteome</keyword>
<name>A0ABU6CRX5_9GAMM</name>
<accession>A0ABU6CRX5</accession>
<dbReference type="Proteomes" id="UP001308005">
    <property type="component" value="Unassembled WGS sequence"/>
</dbReference>
<comment type="caution">
    <text evidence="2">The sequence shown here is derived from an EMBL/GenBank/DDBJ whole genome shotgun (WGS) entry which is preliminary data.</text>
</comment>
<feature type="domain" description="Hemerythrin-like" evidence="1">
    <location>
        <begin position="8"/>
        <end position="123"/>
    </location>
</feature>
<dbReference type="Gene3D" id="1.20.120.520">
    <property type="entry name" value="nmb1532 protein domain like"/>
    <property type="match status" value="1"/>
</dbReference>
<dbReference type="Pfam" id="PF01814">
    <property type="entry name" value="Hemerythrin"/>
    <property type="match status" value="1"/>
</dbReference>
<proteinExistence type="predicted"/>